<dbReference type="AlphaFoldDB" id="A0AA86N1S0"/>
<dbReference type="Proteomes" id="UP001179121">
    <property type="component" value="Chromosome"/>
</dbReference>
<dbReference type="EMBL" id="OX365700">
    <property type="protein sequence ID" value="CAI4033069.1"/>
    <property type="molecule type" value="Genomic_DNA"/>
</dbReference>
<dbReference type="RefSeq" id="WP_289269961.1">
    <property type="nucleotide sequence ID" value="NZ_OX365700.1"/>
</dbReference>
<gene>
    <name evidence="2" type="ORF">DNFV4_03501</name>
</gene>
<organism evidence="2 3">
    <name type="scientific">Nitrospira tepida</name>
    <dbReference type="NCBI Taxonomy" id="2973512"/>
    <lineage>
        <taxon>Bacteria</taxon>
        <taxon>Pseudomonadati</taxon>
        <taxon>Nitrospirota</taxon>
        <taxon>Nitrospiria</taxon>
        <taxon>Nitrospirales</taxon>
        <taxon>Nitrospiraceae</taxon>
        <taxon>Nitrospira</taxon>
    </lineage>
</organism>
<feature type="signal peptide" evidence="1">
    <location>
        <begin position="1"/>
        <end position="24"/>
    </location>
</feature>
<feature type="chain" id="PRO_5041646857" evidence="1">
    <location>
        <begin position="25"/>
        <end position="216"/>
    </location>
</feature>
<keyword evidence="3" id="KW-1185">Reference proteome</keyword>
<dbReference type="KEGG" id="nti:DNFV4_03501"/>
<evidence type="ECO:0000256" key="1">
    <source>
        <dbReference type="SAM" id="SignalP"/>
    </source>
</evidence>
<evidence type="ECO:0000313" key="3">
    <source>
        <dbReference type="Proteomes" id="UP001179121"/>
    </source>
</evidence>
<accession>A0AA86N1S0</accession>
<sequence length="216" mass="24476">MRLTAVVMLCLCLMVRGLGDQLLAAPTGISRADGESVPAEEYPVYDRVVESKFLTSLTRVVVIERLTLAWLHPGEPIPPSERWFDEQQPFDGRLPRDLIADFIAKNQRPSRLEPQFRFGARVQFVSPGGAEESDVFLGPSFAAWRRPAQEDETRLDRLAFSRVAWTLKEDQALVYVANERPDGTGAGFLHWLRRQGRGWTLFDTDVIWVAHPEGRS</sequence>
<keyword evidence="1" id="KW-0732">Signal</keyword>
<reference evidence="2" key="1">
    <citation type="submission" date="2022-10" db="EMBL/GenBank/DDBJ databases">
        <authorList>
            <person name="Koch H."/>
        </authorList>
    </citation>
    <scope>NUCLEOTIDE SEQUENCE</scope>
    <source>
        <strain evidence="2">DNF</strain>
    </source>
</reference>
<protein>
    <submittedName>
        <fullName evidence="2">Uncharacterized protein</fullName>
    </submittedName>
</protein>
<evidence type="ECO:0000313" key="2">
    <source>
        <dbReference type="EMBL" id="CAI4033069.1"/>
    </source>
</evidence>
<name>A0AA86N1S0_9BACT</name>
<proteinExistence type="predicted"/>